<dbReference type="AlphaFoldDB" id="A0A5D3AJH2"/>
<evidence type="ECO:0000313" key="3">
    <source>
        <dbReference type="EMBL" id="TYJ51707.1"/>
    </source>
</evidence>
<gene>
    <name evidence="3" type="ORF">B9479_007711</name>
</gene>
<evidence type="ECO:0000313" key="4">
    <source>
        <dbReference type="Proteomes" id="UP000322245"/>
    </source>
</evidence>
<proteinExistence type="predicted"/>
<keyword evidence="4" id="KW-1185">Reference proteome</keyword>
<dbReference type="Gene3D" id="4.10.240.10">
    <property type="entry name" value="Zn(2)-C6 fungal-type DNA-binding domain"/>
    <property type="match status" value="1"/>
</dbReference>
<dbReference type="GO" id="GO:0000981">
    <property type="term" value="F:DNA-binding transcription factor activity, RNA polymerase II-specific"/>
    <property type="evidence" value="ECO:0007669"/>
    <property type="project" value="InterPro"/>
</dbReference>
<dbReference type="PROSITE" id="PS00463">
    <property type="entry name" value="ZN2_CY6_FUNGAL_1"/>
    <property type="match status" value="1"/>
</dbReference>
<evidence type="ECO:0000256" key="1">
    <source>
        <dbReference type="SAM" id="MobiDB-lite"/>
    </source>
</evidence>
<dbReference type="InterPro" id="IPR001138">
    <property type="entry name" value="Zn2Cys6_DnaBD"/>
</dbReference>
<dbReference type="Proteomes" id="UP000322245">
    <property type="component" value="Unassembled WGS sequence"/>
</dbReference>
<dbReference type="GO" id="GO:0008270">
    <property type="term" value="F:zinc ion binding"/>
    <property type="evidence" value="ECO:0007669"/>
    <property type="project" value="InterPro"/>
</dbReference>
<reference evidence="3 4" key="1">
    <citation type="submission" date="2017-05" db="EMBL/GenBank/DDBJ databases">
        <title>The Genome Sequence of Tsuchiyaea wingfieldii DSM 27421.</title>
        <authorList>
            <person name="Cuomo C."/>
            <person name="Passer A."/>
            <person name="Billmyre B."/>
            <person name="Heitman J."/>
        </authorList>
    </citation>
    <scope>NUCLEOTIDE SEQUENCE [LARGE SCALE GENOMIC DNA]</scope>
    <source>
        <strain evidence="3 4">DSM 27421</strain>
    </source>
</reference>
<dbReference type="SUPFAM" id="SSF57701">
    <property type="entry name" value="Zn2/Cys6 DNA-binding domain"/>
    <property type="match status" value="1"/>
</dbReference>
<accession>A0A5D3AJH2</accession>
<feature type="region of interest" description="Disordered" evidence="1">
    <location>
        <begin position="1"/>
        <end position="47"/>
    </location>
</feature>
<feature type="compositionally biased region" description="Acidic residues" evidence="1">
    <location>
        <begin position="165"/>
        <end position="196"/>
    </location>
</feature>
<protein>
    <recommendedName>
        <fullName evidence="2">Zn(2)-C6 fungal-type domain-containing protein</fullName>
    </recommendedName>
</protein>
<organism evidence="3 4">
    <name type="scientific">Cryptococcus floricola</name>
    <dbReference type="NCBI Taxonomy" id="2591691"/>
    <lineage>
        <taxon>Eukaryota</taxon>
        <taxon>Fungi</taxon>
        <taxon>Dikarya</taxon>
        <taxon>Basidiomycota</taxon>
        <taxon>Agaricomycotina</taxon>
        <taxon>Tremellomycetes</taxon>
        <taxon>Tremellales</taxon>
        <taxon>Cryptococcaceae</taxon>
        <taxon>Cryptococcus</taxon>
    </lineage>
</organism>
<dbReference type="EMBL" id="NIDF01000197">
    <property type="protein sequence ID" value="TYJ51707.1"/>
    <property type="molecule type" value="Genomic_DNA"/>
</dbReference>
<comment type="caution">
    <text evidence="3">The sequence shown here is derived from an EMBL/GenBank/DDBJ whole genome shotgun (WGS) entry which is preliminary data.</text>
</comment>
<feature type="region of interest" description="Disordered" evidence="1">
    <location>
        <begin position="109"/>
        <end position="227"/>
    </location>
</feature>
<sequence length="350" mass="37988">MAPVPKSGESSHKKASAGGSGKKKRSSGSAGGGSPTKKRKPPRRTRETLVCAPCRGTKRKCTGGSLFEVDCDQCRYKGKPCVWGPPPDGWQPSTIVTLEAMVKEGRVSKDVLDMKGENQIAAEKAETEAAEGREDGEEDVEENGEDDSQGDGQGDNQDGGQDEKDTGEDEEDEAYGQEGGSEDGEGEEYFEEEDEGHEIGETHLQPASDDIDVRLPPLGNNSAPQRPPPYAFGYQPQSLLPALPTPPARNLFSLLPESPSPHAGLIYNHQGLHLPVTRVFYPIPYGHDLGHQPPRMMPTQQPSISYQHAHRELFRRRNSGNILFTPEYHFDGALSQFGGPSHMSSPSMSA</sequence>
<evidence type="ECO:0000259" key="2">
    <source>
        <dbReference type="PROSITE" id="PS00463"/>
    </source>
</evidence>
<name>A0A5D3AJH2_9TREE</name>
<dbReference type="CDD" id="cd00067">
    <property type="entry name" value="GAL4"/>
    <property type="match status" value="1"/>
</dbReference>
<feature type="domain" description="Zn(2)-C6 fungal-type" evidence="2">
    <location>
        <begin position="50"/>
        <end position="81"/>
    </location>
</feature>
<dbReference type="InterPro" id="IPR036864">
    <property type="entry name" value="Zn2-C6_fun-type_DNA-bd_sf"/>
</dbReference>
<feature type="compositionally biased region" description="Acidic residues" evidence="1">
    <location>
        <begin position="134"/>
        <end position="149"/>
    </location>
</feature>
<feature type="compositionally biased region" description="Basic and acidic residues" evidence="1">
    <location>
        <begin position="123"/>
        <end position="133"/>
    </location>
</feature>